<evidence type="ECO:0000313" key="4">
    <source>
        <dbReference type="Proteomes" id="UP000001695"/>
    </source>
</evidence>
<reference evidence="4" key="1">
    <citation type="submission" date="2008-03" db="EMBL/GenBank/DDBJ databases">
        <title>Complete sequence of chromosome of Beijerinckia indica subsp. indica ATCC 9039.</title>
        <authorList>
            <consortium name="US DOE Joint Genome Institute"/>
            <person name="Copeland A."/>
            <person name="Lucas S."/>
            <person name="Lapidus A."/>
            <person name="Glavina del Rio T."/>
            <person name="Dalin E."/>
            <person name="Tice H."/>
            <person name="Bruce D."/>
            <person name="Goodwin L."/>
            <person name="Pitluck S."/>
            <person name="LaButti K."/>
            <person name="Schmutz J."/>
            <person name="Larimer F."/>
            <person name="Land M."/>
            <person name="Hauser L."/>
            <person name="Kyrpides N."/>
            <person name="Mikhailova N."/>
            <person name="Dunfield P.F."/>
            <person name="Dedysh S.N."/>
            <person name="Liesack W."/>
            <person name="Saw J.H."/>
            <person name="Alam M."/>
            <person name="Chen Y."/>
            <person name="Murrell J.C."/>
            <person name="Richardson P."/>
        </authorList>
    </citation>
    <scope>NUCLEOTIDE SEQUENCE [LARGE SCALE GENOMIC DNA]</scope>
    <source>
        <strain evidence="4">ATCC 9039 / DSM 1715 / NCIMB 8712</strain>
    </source>
</reference>
<proteinExistence type="predicted"/>
<keyword evidence="1" id="KW-1133">Transmembrane helix</keyword>
<evidence type="ECO:0000313" key="3">
    <source>
        <dbReference type="EMBL" id="ACB96134.1"/>
    </source>
</evidence>
<dbReference type="InterPro" id="IPR039447">
    <property type="entry name" value="UreH-like_TM_dom"/>
</dbReference>
<dbReference type="EMBL" id="CP001016">
    <property type="protein sequence ID" value="ACB96134.1"/>
    <property type="molecule type" value="Genomic_DNA"/>
</dbReference>
<evidence type="ECO:0000259" key="2">
    <source>
        <dbReference type="Pfam" id="PF13386"/>
    </source>
</evidence>
<dbReference type="GO" id="GO:0046583">
    <property type="term" value="F:monoatomic cation efflux transmembrane transporter activity"/>
    <property type="evidence" value="ECO:0007669"/>
    <property type="project" value="TreeGrafter"/>
</dbReference>
<keyword evidence="1" id="KW-0812">Transmembrane</keyword>
<feature type="transmembrane region" description="Helical" evidence="1">
    <location>
        <begin position="107"/>
        <end position="128"/>
    </location>
</feature>
<dbReference type="GO" id="GO:0032025">
    <property type="term" value="P:response to cobalt ion"/>
    <property type="evidence" value="ECO:0007669"/>
    <property type="project" value="TreeGrafter"/>
</dbReference>
<dbReference type="PANTHER" id="PTHR40659">
    <property type="entry name" value="NICKEL/COBALT EFFLUX SYSTEM RCNA"/>
    <property type="match status" value="1"/>
</dbReference>
<dbReference type="GO" id="GO:0015099">
    <property type="term" value="F:nickel cation transmembrane transporter activity"/>
    <property type="evidence" value="ECO:0007669"/>
    <property type="project" value="TreeGrafter"/>
</dbReference>
<dbReference type="KEGG" id="bid:Bind_2532"/>
<feature type="transmembrane region" description="Helical" evidence="1">
    <location>
        <begin position="216"/>
        <end position="234"/>
    </location>
</feature>
<feature type="transmembrane region" description="Helical" evidence="1">
    <location>
        <begin position="140"/>
        <end position="160"/>
    </location>
</feature>
<dbReference type="GO" id="GO:0010045">
    <property type="term" value="P:response to nickel cation"/>
    <property type="evidence" value="ECO:0007669"/>
    <property type="project" value="TreeGrafter"/>
</dbReference>
<gene>
    <name evidence="3" type="ordered locus">Bind_2532</name>
</gene>
<keyword evidence="4" id="KW-1185">Reference proteome</keyword>
<feature type="transmembrane region" description="Helical" evidence="1">
    <location>
        <begin position="26"/>
        <end position="48"/>
    </location>
</feature>
<dbReference type="AlphaFoldDB" id="B2IIS2"/>
<evidence type="ECO:0000256" key="1">
    <source>
        <dbReference type="SAM" id="Phobius"/>
    </source>
</evidence>
<dbReference type="GO" id="GO:0005886">
    <property type="term" value="C:plasma membrane"/>
    <property type="evidence" value="ECO:0007669"/>
    <property type="project" value="UniProtKB-SubCell"/>
</dbReference>
<dbReference type="Proteomes" id="UP000001695">
    <property type="component" value="Chromosome"/>
</dbReference>
<feature type="domain" description="Urease accessory protein UreH-like transmembrane" evidence="2">
    <location>
        <begin position="60"/>
        <end position="205"/>
    </location>
</feature>
<dbReference type="HOGENOM" id="CLU_058605_4_1_5"/>
<dbReference type="Pfam" id="PF13386">
    <property type="entry name" value="DsbD_2"/>
    <property type="match status" value="1"/>
</dbReference>
<dbReference type="GO" id="GO:0006824">
    <property type="term" value="P:cobalt ion transport"/>
    <property type="evidence" value="ECO:0007669"/>
    <property type="project" value="UniProtKB-KW"/>
</dbReference>
<feature type="transmembrane region" description="Helical" evidence="1">
    <location>
        <begin position="69"/>
        <end position="95"/>
    </location>
</feature>
<feature type="transmembrane region" description="Helical" evidence="1">
    <location>
        <begin position="166"/>
        <end position="195"/>
    </location>
</feature>
<dbReference type="STRING" id="395963.Bind_2532"/>
<reference evidence="3 4" key="2">
    <citation type="journal article" date="2010" name="J. Bacteriol.">
        <title>Complete genome sequence of Beijerinckia indica subsp. indica.</title>
        <authorList>
            <person name="Tamas I."/>
            <person name="Dedysh S.N."/>
            <person name="Liesack W."/>
            <person name="Stott M.B."/>
            <person name="Alam M."/>
            <person name="Murrell J.C."/>
            <person name="Dunfield P.F."/>
        </authorList>
    </citation>
    <scope>NUCLEOTIDE SEQUENCE [LARGE SCALE GENOMIC DNA]</scope>
    <source>
        <strain evidence="4">ATCC 9039 / DSM 1715 / NCIMB 8712</strain>
    </source>
</reference>
<name>B2IIS2_BEII9</name>
<dbReference type="PANTHER" id="PTHR40659:SF1">
    <property type="entry name" value="NICKEL_COBALT EFFLUX SYSTEM RCNA"/>
    <property type="match status" value="1"/>
</dbReference>
<dbReference type="eggNOG" id="COG2215">
    <property type="taxonomic scope" value="Bacteria"/>
</dbReference>
<organism evidence="3 4">
    <name type="scientific">Beijerinckia indica subsp. indica (strain ATCC 9039 / DSM 1715 / NCIMB 8712)</name>
    <dbReference type="NCBI Taxonomy" id="395963"/>
    <lineage>
        <taxon>Bacteria</taxon>
        <taxon>Pseudomonadati</taxon>
        <taxon>Pseudomonadota</taxon>
        <taxon>Alphaproteobacteria</taxon>
        <taxon>Hyphomicrobiales</taxon>
        <taxon>Beijerinckiaceae</taxon>
        <taxon>Beijerinckia</taxon>
    </lineage>
</organism>
<keyword evidence="1" id="KW-0472">Membrane</keyword>
<sequence length="236" mass="24433">MMGTIFELQQGLYSGSIEALKTLHTAGIAGLPSLIGAAFGFGMLHALLPGHGKSVLTSYYAGDGHLLGALGSSTLLILTHVGSAIALVLSGFVILQRTIAGAGRSPALEHASQILILLVGLWMLWRAFRPHSHKHARSASALAIATGLVPCPLTTFIMTYAAANGIIASGLILSGAFSAGMVVTVVACPLLAVLLRTKLLPVMARTEAWCGRVGHGLEIAAAFAVILLGIWPLLSR</sequence>
<dbReference type="InterPro" id="IPR051224">
    <property type="entry name" value="NiCoT_RcnA"/>
</dbReference>
<protein>
    <submittedName>
        <fullName evidence="3">Putative nickel ABC transporter, permease protein</fullName>
    </submittedName>
</protein>
<accession>B2IIS2</accession>